<dbReference type="AlphaFoldDB" id="A0A2D2AY51"/>
<name>A0A2D2AY51_9CAUL</name>
<dbReference type="Proteomes" id="UP000228945">
    <property type="component" value="Chromosome"/>
</dbReference>
<dbReference type="GO" id="GO:0016491">
    <property type="term" value="F:oxidoreductase activity"/>
    <property type="evidence" value="ECO:0007669"/>
    <property type="project" value="InterPro"/>
</dbReference>
<dbReference type="EMBL" id="CP024201">
    <property type="protein sequence ID" value="ATQ42903.1"/>
    <property type="molecule type" value="Genomic_DNA"/>
</dbReference>
<feature type="domain" description="NADH:flavin oxidoreductase/NADH oxidase N-terminal" evidence="2">
    <location>
        <begin position="12"/>
        <end position="351"/>
    </location>
</feature>
<sequence>MTPRTRLRFPHLLSPAAVGPVSLPNRLVMSPMTRFRVGEDGVPAPLNARYYAQRAGAGLLIGEGAYVEPRGRLTPRTAGFCSETQIAAWGGVTDAVREAGGRMFLQLCHGGRVSHPRLQPGGGDPVAPSAIAFAGQVRVAESEHAGVRKVPAPTPRGLETGEIPMIVEAFAEAARRARETGFEGVELHASSGLLHQQFLTPAANRRTDGYGGGATARCRFVIETLEAMIATAGGGRVGVKIGPTFAYNGIEMALAEVVDTYDVLLRMLDRLDLAYVHLQRPTWSLRLGPEDFDVLAFVRERRRGTLIAAGEFDRTSAEAALAAGRCDLIAFGRRFIANPDLPERIRRDAPENGWDEATLYSPLAEGFTDYPTLPDEPASAPGRPAAPPIRPSGRR</sequence>
<reference evidence="3 4" key="1">
    <citation type="submission" date="2017-10" db="EMBL/GenBank/DDBJ databases">
        <title>Genome sequence of Caulobacter mirabilis FWC38.</title>
        <authorList>
            <person name="Fiebig A."/>
            <person name="Crosson S."/>
        </authorList>
    </citation>
    <scope>NUCLEOTIDE SEQUENCE [LARGE SCALE GENOMIC DNA]</scope>
    <source>
        <strain evidence="3 4">FWC 38</strain>
    </source>
</reference>
<dbReference type="InterPro" id="IPR045247">
    <property type="entry name" value="Oye-like"/>
</dbReference>
<gene>
    <name evidence="3" type="ORF">CSW64_11030</name>
</gene>
<dbReference type="OrthoDB" id="9784632at2"/>
<feature type="region of interest" description="Disordered" evidence="1">
    <location>
        <begin position="365"/>
        <end position="395"/>
    </location>
</feature>
<dbReference type="Gene3D" id="3.20.20.70">
    <property type="entry name" value="Aldolase class I"/>
    <property type="match status" value="1"/>
</dbReference>
<organism evidence="3 4">
    <name type="scientific">Caulobacter mirabilis</name>
    <dbReference type="NCBI Taxonomy" id="69666"/>
    <lineage>
        <taxon>Bacteria</taxon>
        <taxon>Pseudomonadati</taxon>
        <taxon>Pseudomonadota</taxon>
        <taxon>Alphaproteobacteria</taxon>
        <taxon>Caulobacterales</taxon>
        <taxon>Caulobacteraceae</taxon>
        <taxon>Caulobacter</taxon>
    </lineage>
</organism>
<dbReference type="InterPro" id="IPR001155">
    <property type="entry name" value="OxRdtase_FMN_N"/>
</dbReference>
<dbReference type="RefSeq" id="WP_099622155.1">
    <property type="nucleotide sequence ID" value="NZ_CP024201.1"/>
</dbReference>
<dbReference type="GO" id="GO:0010181">
    <property type="term" value="F:FMN binding"/>
    <property type="evidence" value="ECO:0007669"/>
    <property type="project" value="InterPro"/>
</dbReference>
<protein>
    <submittedName>
        <fullName evidence="3">Alkene reductase</fullName>
    </submittedName>
</protein>
<feature type="compositionally biased region" description="Pro residues" evidence="1">
    <location>
        <begin position="384"/>
        <end position="395"/>
    </location>
</feature>
<dbReference type="PANTHER" id="PTHR22893">
    <property type="entry name" value="NADH OXIDOREDUCTASE-RELATED"/>
    <property type="match status" value="1"/>
</dbReference>
<dbReference type="PANTHER" id="PTHR22893:SF91">
    <property type="entry name" value="NADPH DEHYDROGENASE 2-RELATED"/>
    <property type="match status" value="1"/>
</dbReference>
<dbReference type="Pfam" id="PF00724">
    <property type="entry name" value="Oxidored_FMN"/>
    <property type="match status" value="1"/>
</dbReference>
<evidence type="ECO:0000313" key="4">
    <source>
        <dbReference type="Proteomes" id="UP000228945"/>
    </source>
</evidence>
<dbReference type="SUPFAM" id="SSF51395">
    <property type="entry name" value="FMN-linked oxidoreductases"/>
    <property type="match status" value="1"/>
</dbReference>
<evidence type="ECO:0000256" key="1">
    <source>
        <dbReference type="SAM" id="MobiDB-lite"/>
    </source>
</evidence>
<proteinExistence type="predicted"/>
<accession>A0A2D2AY51</accession>
<evidence type="ECO:0000313" key="3">
    <source>
        <dbReference type="EMBL" id="ATQ42903.1"/>
    </source>
</evidence>
<keyword evidence="4" id="KW-1185">Reference proteome</keyword>
<dbReference type="InterPro" id="IPR013785">
    <property type="entry name" value="Aldolase_TIM"/>
</dbReference>
<evidence type="ECO:0000259" key="2">
    <source>
        <dbReference type="Pfam" id="PF00724"/>
    </source>
</evidence>
<dbReference type="KEGG" id="cmb:CSW64_11030"/>